<dbReference type="STRING" id="502025.Hoch_3680"/>
<evidence type="ECO:0000256" key="1">
    <source>
        <dbReference type="SAM" id="MobiDB-lite"/>
    </source>
</evidence>
<evidence type="ECO:0000256" key="2">
    <source>
        <dbReference type="SAM" id="Phobius"/>
    </source>
</evidence>
<gene>
    <name evidence="3" type="ordered locus">Hoch_3680</name>
</gene>
<dbReference type="OrthoDB" id="5481427at2"/>
<dbReference type="EMBL" id="CP001804">
    <property type="protein sequence ID" value="ACY16181.1"/>
    <property type="molecule type" value="Genomic_DNA"/>
</dbReference>
<evidence type="ECO:0000313" key="4">
    <source>
        <dbReference type="Proteomes" id="UP000001880"/>
    </source>
</evidence>
<feature type="transmembrane region" description="Helical" evidence="2">
    <location>
        <begin position="89"/>
        <end position="110"/>
    </location>
</feature>
<dbReference type="HOGENOM" id="CLU_1064641_0_0_7"/>
<sequence length="261" mass="27696">MADPTERWLVTKGTLDYGPFSLAELVDQIRSDQVEPGNMIIDNETGDRFFAEEHPTFGAMVEEARQLRDDNRRAHAEVDHAKRSKRRGFMLFGFIAAGVAAVALVAYALVSGAEQGEEEARGGISAVGAGTLEAKISFPTQSEAPKKRGGKRGGGGGGGAGSDTLALDMGGSGGSERLDNSVINGVVQKYSGRLGQCLVQNGGGYVKIEFIVDGPTGKVSWVKVNGQQSGGMYSCLNRAMRGMKFPTVDGARTRAEFDMQI</sequence>
<dbReference type="AlphaFoldDB" id="D0LXD9"/>
<evidence type="ECO:0000313" key="3">
    <source>
        <dbReference type="EMBL" id="ACY16181.1"/>
    </source>
</evidence>
<reference evidence="3 4" key="1">
    <citation type="journal article" date="2010" name="Stand. Genomic Sci.">
        <title>Complete genome sequence of Haliangium ochraceum type strain (SMP-2).</title>
        <authorList>
            <consortium name="US DOE Joint Genome Institute (JGI-PGF)"/>
            <person name="Ivanova N."/>
            <person name="Daum C."/>
            <person name="Lang E."/>
            <person name="Abt B."/>
            <person name="Kopitz M."/>
            <person name="Saunders E."/>
            <person name="Lapidus A."/>
            <person name="Lucas S."/>
            <person name="Glavina Del Rio T."/>
            <person name="Nolan M."/>
            <person name="Tice H."/>
            <person name="Copeland A."/>
            <person name="Cheng J.F."/>
            <person name="Chen F."/>
            <person name="Bruce D."/>
            <person name="Goodwin L."/>
            <person name="Pitluck S."/>
            <person name="Mavromatis K."/>
            <person name="Pati A."/>
            <person name="Mikhailova N."/>
            <person name="Chen A."/>
            <person name="Palaniappan K."/>
            <person name="Land M."/>
            <person name="Hauser L."/>
            <person name="Chang Y.J."/>
            <person name="Jeffries C.D."/>
            <person name="Detter J.C."/>
            <person name="Brettin T."/>
            <person name="Rohde M."/>
            <person name="Goker M."/>
            <person name="Bristow J."/>
            <person name="Markowitz V."/>
            <person name="Eisen J.A."/>
            <person name="Hugenholtz P."/>
            <person name="Kyrpides N.C."/>
            <person name="Klenk H.P."/>
        </authorList>
    </citation>
    <scope>NUCLEOTIDE SEQUENCE [LARGE SCALE GENOMIC DNA]</scope>
    <source>
        <strain evidence="4">DSM 14365 / CIP 107738 / JCM 11303 / AJ 13395 / SMP-2</strain>
    </source>
</reference>
<dbReference type="Proteomes" id="UP000001880">
    <property type="component" value="Chromosome"/>
</dbReference>
<protein>
    <submittedName>
        <fullName evidence="3">Uncharacterized protein</fullName>
    </submittedName>
</protein>
<organism evidence="3 4">
    <name type="scientific">Haliangium ochraceum (strain DSM 14365 / JCM 11303 / SMP-2)</name>
    <dbReference type="NCBI Taxonomy" id="502025"/>
    <lineage>
        <taxon>Bacteria</taxon>
        <taxon>Pseudomonadati</taxon>
        <taxon>Myxococcota</taxon>
        <taxon>Polyangia</taxon>
        <taxon>Haliangiales</taxon>
        <taxon>Kofleriaceae</taxon>
        <taxon>Haliangium</taxon>
    </lineage>
</organism>
<keyword evidence="2" id="KW-1133">Transmembrane helix</keyword>
<keyword evidence="2" id="KW-0812">Transmembrane</keyword>
<dbReference type="KEGG" id="hoh:Hoch_3680"/>
<proteinExistence type="predicted"/>
<keyword evidence="2" id="KW-0472">Membrane</keyword>
<name>D0LXD9_HALO1</name>
<accession>D0LXD9</accession>
<feature type="region of interest" description="Disordered" evidence="1">
    <location>
        <begin position="136"/>
        <end position="165"/>
    </location>
</feature>
<feature type="compositionally biased region" description="Gly residues" evidence="1">
    <location>
        <begin position="152"/>
        <end position="161"/>
    </location>
</feature>
<dbReference type="RefSeq" id="WP_012828780.1">
    <property type="nucleotide sequence ID" value="NC_013440.1"/>
</dbReference>
<keyword evidence="4" id="KW-1185">Reference proteome</keyword>